<dbReference type="EMBL" id="RBCJ01000001">
    <property type="protein sequence ID" value="RKN83550.1"/>
    <property type="molecule type" value="Genomic_DNA"/>
</dbReference>
<dbReference type="PANTHER" id="PTHR43280:SF2">
    <property type="entry name" value="HTH-TYPE TRANSCRIPTIONAL REGULATOR EXSA"/>
    <property type="match status" value="1"/>
</dbReference>
<dbReference type="GO" id="GO:0003700">
    <property type="term" value="F:DNA-binding transcription factor activity"/>
    <property type="evidence" value="ECO:0007669"/>
    <property type="project" value="InterPro"/>
</dbReference>
<proteinExistence type="predicted"/>
<dbReference type="InterPro" id="IPR009057">
    <property type="entry name" value="Homeodomain-like_sf"/>
</dbReference>
<dbReference type="InterPro" id="IPR018060">
    <property type="entry name" value="HTH_AraC"/>
</dbReference>
<organism evidence="5 6">
    <name type="scientific">Ulvibacterium marinum</name>
    <dbReference type="NCBI Taxonomy" id="2419782"/>
    <lineage>
        <taxon>Bacteria</taxon>
        <taxon>Pseudomonadati</taxon>
        <taxon>Bacteroidota</taxon>
        <taxon>Flavobacteriia</taxon>
        <taxon>Flavobacteriales</taxon>
        <taxon>Flavobacteriaceae</taxon>
        <taxon>Ulvibacterium</taxon>
    </lineage>
</organism>
<dbReference type="GO" id="GO:0043565">
    <property type="term" value="F:sequence-specific DNA binding"/>
    <property type="evidence" value="ECO:0007669"/>
    <property type="project" value="InterPro"/>
</dbReference>
<reference evidence="5 6" key="1">
    <citation type="submission" date="2018-10" db="EMBL/GenBank/DDBJ databases">
        <title>Ulvibacterium marinum gen. nov., sp. nov., a novel marine bacterium of the family Flavobacteriaceae, isolated from a culture of the green alga Ulva prolifera.</title>
        <authorList>
            <person name="Zhang Z."/>
        </authorList>
    </citation>
    <scope>NUCLEOTIDE SEQUENCE [LARGE SCALE GENOMIC DNA]</scope>
    <source>
        <strain evidence="5 6">CCMM003</strain>
    </source>
</reference>
<dbReference type="OrthoDB" id="511992at2"/>
<evidence type="ECO:0000313" key="5">
    <source>
        <dbReference type="EMBL" id="RKN83550.1"/>
    </source>
</evidence>
<dbReference type="InterPro" id="IPR037923">
    <property type="entry name" value="HTH-like"/>
</dbReference>
<dbReference type="PRINTS" id="PR00032">
    <property type="entry name" value="HTHARAC"/>
</dbReference>
<evidence type="ECO:0000313" key="6">
    <source>
        <dbReference type="Proteomes" id="UP000276603"/>
    </source>
</evidence>
<dbReference type="SUPFAM" id="SSF51215">
    <property type="entry name" value="Regulatory protein AraC"/>
    <property type="match status" value="1"/>
</dbReference>
<dbReference type="Pfam" id="PF12833">
    <property type="entry name" value="HTH_18"/>
    <property type="match status" value="1"/>
</dbReference>
<name>A0A3B0CDW0_9FLAO</name>
<keyword evidence="3" id="KW-0804">Transcription</keyword>
<sequence length="270" mass="30977">MIEESMHKGTYSGKILLSSFGSSHTASITKYNPKSFNDKLHAHENAHFSYLFDGGCVEKKRSSYEICPGNITYYEAGEKHQVTKVAKDTTRINLEFEDSFLKQYNISSGHMRTAVYRNPEARFLLMKVYRELVIDDSLSDLSLQMLCLELTVPKFVHPKNGNSTNWLENLEEYLRCTLPKKLSLDQLSEVCNLHPVTVSKGFATHFNCTLGQFKRKLMVERALPMVSSSELSLCEIALECGFFDQSHFTRTFKELIGCSPKTYRKFKKDF</sequence>
<evidence type="ECO:0000256" key="1">
    <source>
        <dbReference type="ARBA" id="ARBA00023015"/>
    </source>
</evidence>
<evidence type="ECO:0000259" key="4">
    <source>
        <dbReference type="PROSITE" id="PS01124"/>
    </source>
</evidence>
<dbReference type="PROSITE" id="PS01124">
    <property type="entry name" value="HTH_ARAC_FAMILY_2"/>
    <property type="match status" value="1"/>
</dbReference>
<keyword evidence="2" id="KW-0238">DNA-binding</keyword>
<comment type="caution">
    <text evidence="5">The sequence shown here is derived from an EMBL/GenBank/DDBJ whole genome shotgun (WGS) entry which is preliminary data.</text>
</comment>
<dbReference type="InterPro" id="IPR020449">
    <property type="entry name" value="Tscrpt_reg_AraC-type_HTH"/>
</dbReference>
<dbReference type="SUPFAM" id="SSF46689">
    <property type="entry name" value="Homeodomain-like"/>
    <property type="match status" value="1"/>
</dbReference>
<accession>A0A3B0CDW0</accession>
<dbReference type="SMART" id="SM00342">
    <property type="entry name" value="HTH_ARAC"/>
    <property type="match status" value="1"/>
</dbReference>
<evidence type="ECO:0000256" key="2">
    <source>
        <dbReference type="ARBA" id="ARBA00023125"/>
    </source>
</evidence>
<dbReference type="RefSeq" id="WP_120710756.1">
    <property type="nucleotide sequence ID" value="NZ_RBCJ01000001.1"/>
</dbReference>
<feature type="domain" description="HTH araC/xylS-type" evidence="4">
    <location>
        <begin position="168"/>
        <end position="266"/>
    </location>
</feature>
<dbReference type="Proteomes" id="UP000276603">
    <property type="component" value="Unassembled WGS sequence"/>
</dbReference>
<protein>
    <submittedName>
        <fullName evidence="5">AraC family transcriptional regulator</fullName>
    </submittedName>
</protein>
<evidence type="ECO:0000256" key="3">
    <source>
        <dbReference type="ARBA" id="ARBA00023163"/>
    </source>
</evidence>
<keyword evidence="1" id="KW-0805">Transcription regulation</keyword>
<dbReference type="Gene3D" id="1.10.10.60">
    <property type="entry name" value="Homeodomain-like"/>
    <property type="match status" value="1"/>
</dbReference>
<dbReference type="AlphaFoldDB" id="A0A3B0CDW0"/>
<keyword evidence="6" id="KW-1185">Reference proteome</keyword>
<dbReference type="PANTHER" id="PTHR43280">
    <property type="entry name" value="ARAC-FAMILY TRANSCRIPTIONAL REGULATOR"/>
    <property type="match status" value="1"/>
</dbReference>
<gene>
    <name evidence="5" type="ORF">D7Z94_06955</name>
</gene>